<dbReference type="PANTHER" id="PTHR33531">
    <property type="entry name" value="RUBRERYTHRIN SUBFAMILY"/>
    <property type="match status" value="1"/>
</dbReference>
<dbReference type="Proteomes" id="UP000006695">
    <property type="component" value="Chromosome"/>
</dbReference>
<keyword evidence="3" id="KW-1185">Reference proteome</keyword>
<dbReference type="EMBL" id="CP000698">
    <property type="protein sequence ID" value="ABQ24646.1"/>
    <property type="molecule type" value="Genomic_DNA"/>
</dbReference>
<dbReference type="Gene3D" id="1.20.1260.10">
    <property type="match status" value="1"/>
</dbReference>
<dbReference type="InterPro" id="IPR012347">
    <property type="entry name" value="Ferritin-like"/>
</dbReference>
<dbReference type="Pfam" id="PF02915">
    <property type="entry name" value="Rubrerythrin"/>
    <property type="match status" value="1"/>
</dbReference>
<protein>
    <submittedName>
        <fullName evidence="2">Rubrerythrin</fullName>
    </submittedName>
</protein>
<evidence type="ECO:0000313" key="3">
    <source>
        <dbReference type="Proteomes" id="UP000006695"/>
    </source>
</evidence>
<dbReference type="STRING" id="351605.Gura_0430"/>
<gene>
    <name evidence="2" type="ordered locus">Gura_0430</name>
</gene>
<dbReference type="RefSeq" id="WP_011937372.1">
    <property type="nucleotide sequence ID" value="NC_009483.1"/>
</dbReference>
<dbReference type="PANTHER" id="PTHR33531:SF7">
    <property type="entry name" value="HYPOTHETICAL MEMBRANE PROTEIN, CONSERVED"/>
    <property type="match status" value="1"/>
</dbReference>
<dbReference type="InterPro" id="IPR009078">
    <property type="entry name" value="Ferritin-like_SF"/>
</dbReference>
<reference evidence="2 3" key="1">
    <citation type="submission" date="2007-05" db="EMBL/GenBank/DDBJ databases">
        <title>Complete sequence of Geobacter uraniireducens Rf4.</title>
        <authorList>
            <consortium name="US DOE Joint Genome Institute"/>
            <person name="Copeland A."/>
            <person name="Lucas S."/>
            <person name="Lapidus A."/>
            <person name="Barry K."/>
            <person name="Detter J.C."/>
            <person name="Glavina del Rio T."/>
            <person name="Hammon N."/>
            <person name="Israni S."/>
            <person name="Dalin E."/>
            <person name="Tice H."/>
            <person name="Pitluck S."/>
            <person name="Chertkov O."/>
            <person name="Brettin T."/>
            <person name="Bruce D."/>
            <person name="Han C."/>
            <person name="Schmutz J."/>
            <person name="Larimer F."/>
            <person name="Land M."/>
            <person name="Hauser L."/>
            <person name="Kyrpides N."/>
            <person name="Mikhailova N."/>
            <person name="Shelobolina E."/>
            <person name="Aklujkar M."/>
            <person name="Lovley D."/>
            <person name="Richardson P."/>
        </authorList>
    </citation>
    <scope>NUCLEOTIDE SEQUENCE [LARGE SCALE GENOMIC DNA]</scope>
    <source>
        <strain evidence="2 3">Rf4</strain>
    </source>
</reference>
<name>A5GCP8_GEOUR</name>
<dbReference type="KEGG" id="gur:Gura_0430"/>
<evidence type="ECO:0000259" key="1">
    <source>
        <dbReference type="Pfam" id="PF02915"/>
    </source>
</evidence>
<accession>A5GCP8</accession>
<organism evidence="2 3">
    <name type="scientific">Geotalea uraniireducens (strain Rf4)</name>
    <name type="common">Geobacter uraniireducens</name>
    <dbReference type="NCBI Taxonomy" id="351605"/>
    <lineage>
        <taxon>Bacteria</taxon>
        <taxon>Pseudomonadati</taxon>
        <taxon>Thermodesulfobacteriota</taxon>
        <taxon>Desulfuromonadia</taxon>
        <taxon>Geobacterales</taxon>
        <taxon>Geobacteraceae</taxon>
        <taxon>Geotalea</taxon>
    </lineage>
</organism>
<dbReference type="AlphaFoldDB" id="A5GCP8"/>
<sequence>MNVFDFALKMEEDGKAYYEKLAAATSVAELKNIFTLLAESEQDHHDQLLAMKNSLPAEMAESRALDSVKNVFEGLLKRKNLLADLKKDQDGYEHVVKEEEQSIKLYEELAAKEGNEAVRGLLLRLAEEEKRHLSIMENIYEFVERPSTYLAWGEFSNLKEF</sequence>
<dbReference type="HOGENOM" id="CLU_125830_3_0_7"/>
<dbReference type="GO" id="GO:0046872">
    <property type="term" value="F:metal ion binding"/>
    <property type="evidence" value="ECO:0007669"/>
    <property type="project" value="InterPro"/>
</dbReference>
<dbReference type="CDD" id="cd01045">
    <property type="entry name" value="Ferritin_like_AB"/>
    <property type="match status" value="1"/>
</dbReference>
<dbReference type="GO" id="GO:0016491">
    <property type="term" value="F:oxidoreductase activity"/>
    <property type="evidence" value="ECO:0007669"/>
    <property type="project" value="InterPro"/>
</dbReference>
<feature type="domain" description="Rubrerythrin diiron-binding" evidence="1">
    <location>
        <begin position="5"/>
        <end position="139"/>
    </location>
</feature>
<dbReference type="OrthoDB" id="9792569at2"/>
<dbReference type="InterPro" id="IPR003251">
    <property type="entry name" value="Rr_diiron-bd_dom"/>
</dbReference>
<evidence type="ECO:0000313" key="2">
    <source>
        <dbReference type="EMBL" id="ABQ24646.1"/>
    </source>
</evidence>
<proteinExistence type="predicted"/>
<dbReference type="SUPFAM" id="SSF47240">
    <property type="entry name" value="Ferritin-like"/>
    <property type="match status" value="1"/>
</dbReference>